<dbReference type="GO" id="GO:0008270">
    <property type="term" value="F:zinc ion binding"/>
    <property type="evidence" value="ECO:0007669"/>
    <property type="project" value="UniProtKB-KW"/>
</dbReference>
<dbReference type="InterPro" id="IPR035896">
    <property type="entry name" value="AN1-like_Znf"/>
</dbReference>
<accession>A0A8X6LK57</accession>
<dbReference type="SUPFAM" id="SSF118310">
    <property type="entry name" value="AN1-like Zinc finger"/>
    <property type="match status" value="1"/>
</dbReference>
<comment type="caution">
    <text evidence="6">The sequence shown here is derived from an EMBL/GenBank/DDBJ whole genome shotgun (WGS) entry which is preliminary data.</text>
</comment>
<gene>
    <name evidence="6" type="ORF">TNCT_602391</name>
</gene>
<feature type="non-terminal residue" evidence="6">
    <location>
        <position position="1"/>
    </location>
</feature>
<dbReference type="InterPro" id="IPR000058">
    <property type="entry name" value="Znf_AN1"/>
</dbReference>
<proteinExistence type="predicted"/>
<dbReference type="GO" id="GO:0045047">
    <property type="term" value="P:protein targeting to ER"/>
    <property type="evidence" value="ECO:0007669"/>
    <property type="project" value="TreeGrafter"/>
</dbReference>
<organism evidence="6 7">
    <name type="scientific">Trichonephila clavata</name>
    <name type="common">Joro spider</name>
    <name type="synonym">Nephila clavata</name>
    <dbReference type="NCBI Taxonomy" id="2740835"/>
    <lineage>
        <taxon>Eukaryota</taxon>
        <taxon>Metazoa</taxon>
        <taxon>Ecdysozoa</taxon>
        <taxon>Arthropoda</taxon>
        <taxon>Chelicerata</taxon>
        <taxon>Arachnida</taxon>
        <taxon>Araneae</taxon>
        <taxon>Araneomorphae</taxon>
        <taxon>Entelegynae</taxon>
        <taxon>Araneoidea</taxon>
        <taxon>Nephilidae</taxon>
        <taxon>Trichonephila</taxon>
    </lineage>
</organism>
<reference evidence="6" key="1">
    <citation type="submission" date="2020-07" db="EMBL/GenBank/DDBJ databases">
        <title>Multicomponent nature underlies the extraordinary mechanical properties of spider dragline silk.</title>
        <authorList>
            <person name="Kono N."/>
            <person name="Nakamura H."/>
            <person name="Mori M."/>
            <person name="Yoshida Y."/>
            <person name="Ohtoshi R."/>
            <person name="Malay A.D."/>
            <person name="Moran D.A.P."/>
            <person name="Tomita M."/>
            <person name="Numata K."/>
            <person name="Arakawa K."/>
        </authorList>
    </citation>
    <scope>NUCLEOTIDE SEQUENCE</scope>
</reference>
<feature type="domain" description="AN1-type" evidence="5">
    <location>
        <begin position="4"/>
        <end position="40"/>
    </location>
</feature>
<dbReference type="Pfam" id="PF01428">
    <property type="entry name" value="zf-AN1"/>
    <property type="match status" value="1"/>
</dbReference>
<evidence type="ECO:0000313" key="6">
    <source>
        <dbReference type="EMBL" id="GFR12790.1"/>
    </source>
</evidence>
<dbReference type="Gene3D" id="4.10.1110.10">
    <property type="entry name" value="AN1-like Zinc finger"/>
    <property type="match status" value="1"/>
</dbReference>
<evidence type="ECO:0000256" key="1">
    <source>
        <dbReference type="ARBA" id="ARBA00022723"/>
    </source>
</evidence>
<evidence type="ECO:0000313" key="7">
    <source>
        <dbReference type="Proteomes" id="UP000887116"/>
    </source>
</evidence>
<dbReference type="AlphaFoldDB" id="A0A8X6LK57"/>
<sequence length="40" mass="4738">MEFPHLGNHCYEKSCNRLDFLPMKCDACSNLFCYEHLTII</sequence>
<name>A0A8X6LK57_TRICU</name>
<evidence type="ECO:0000259" key="5">
    <source>
        <dbReference type="PROSITE" id="PS51039"/>
    </source>
</evidence>
<dbReference type="Proteomes" id="UP000887116">
    <property type="component" value="Unassembled WGS sequence"/>
</dbReference>
<dbReference type="EMBL" id="BMAO01036737">
    <property type="protein sequence ID" value="GFR12790.1"/>
    <property type="molecule type" value="Genomic_DNA"/>
</dbReference>
<dbReference type="GO" id="GO:0043161">
    <property type="term" value="P:proteasome-mediated ubiquitin-dependent protein catabolic process"/>
    <property type="evidence" value="ECO:0007669"/>
    <property type="project" value="TreeGrafter"/>
</dbReference>
<keyword evidence="2 4" id="KW-0863">Zinc-finger</keyword>
<evidence type="ECO:0000256" key="3">
    <source>
        <dbReference type="ARBA" id="ARBA00022833"/>
    </source>
</evidence>
<dbReference type="GO" id="GO:0005783">
    <property type="term" value="C:endoplasmic reticulum"/>
    <property type="evidence" value="ECO:0007669"/>
    <property type="project" value="TreeGrafter"/>
</dbReference>
<keyword evidence="3" id="KW-0862">Zinc</keyword>
<dbReference type="PANTHER" id="PTHR14677">
    <property type="entry name" value="ARSENITE INDUCUBLE RNA ASSOCIATED PROTEIN AIP-1-RELATED"/>
    <property type="match status" value="1"/>
</dbReference>
<protein>
    <recommendedName>
        <fullName evidence="5">AN1-type domain-containing protein</fullName>
    </recommendedName>
</protein>
<evidence type="ECO:0000256" key="4">
    <source>
        <dbReference type="PROSITE-ProRule" id="PRU00449"/>
    </source>
</evidence>
<keyword evidence="7" id="KW-1185">Reference proteome</keyword>
<evidence type="ECO:0000256" key="2">
    <source>
        <dbReference type="ARBA" id="ARBA00022771"/>
    </source>
</evidence>
<keyword evidence="1" id="KW-0479">Metal-binding</keyword>
<dbReference type="PROSITE" id="PS51039">
    <property type="entry name" value="ZF_AN1"/>
    <property type="match status" value="1"/>
</dbReference>
<dbReference type="OrthoDB" id="431929at2759"/>
<dbReference type="PANTHER" id="PTHR14677:SF20">
    <property type="entry name" value="ZINC FINGER AN1-TYPE CONTAINING 2A-RELATED"/>
    <property type="match status" value="1"/>
</dbReference>